<feature type="transmembrane region" description="Helical" evidence="15">
    <location>
        <begin position="133"/>
        <end position="156"/>
    </location>
</feature>
<dbReference type="InterPro" id="IPR000243">
    <property type="entry name" value="Pept_T1A_subB"/>
</dbReference>
<keyword evidence="15" id="KW-0472">Membrane</keyword>
<dbReference type="InterPro" id="IPR029055">
    <property type="entry name" value="Ntn_hydrolases_N"/>
</dbReference>
<comment type="catalytic activity">
    <reaction evidence="1">
        <text>Cleavage of peptide bonds with very broad specificity.</text>
        <dbReference type="EC" id="3.4.25.1"/>
    </reaction>
</comment>
<comment type="subunit">
    <text evidence="4">Component of the 20S core complex of the 26S proteasome. The 26S proteasome is composed of a core protease (CP), known as the 20S proteasome, capped at one or both ends by the 19S regulatory particle (RP/PA700). The 20S proteasome core is composed of 28 subunits that are arranged in four stacked rings, resulting in a barrel-shaped structure. The two end rings are each formed by seven alpha subunits, and the two central rings are each formed by seven beta subunits. The catalytic chamber with the active sites is on the inside of the barrel.</text>
</comment>
<evidence type="ECO:0000256" key="9">
    <source>
        <dbReference type="ARBA" id="ARBA00022801"/>
    </source>
</evidence>
<accession>A0A3P6EXJ4</accession>
<evidence type="ECO:0000256" key="2">
    <source>
        <dbReference type="ARBA" id="ARBA00002000"/>
    </source>
</evidence>
<keyword evidence="8" id="KW-0888">Threonine protease</keyword>
<dbReference type="GO" id="GO:0005839">
    <property type="term" value="C:proteasome core complex"/>
    <property type="evidence" value="ECO:0007669"/>
    <property type="project" value="InterPro"/>
</dbReference>
<comment type="subcellular location">
    <subcellularLocation>
        <location evidence="3">Nucleus</location>
    </subcellularLocation>
</comment>
<name>A0A3P6EXJ4_BRAOL</name>
<dbReference type="PRINTS" id="PR00141">
    <property type="entry name" value="PROTEASOME"/>
</dbReference>
<organism evidence="16">
    <name type="scientific">Brassica oleracea</name>
    <name type="common">Wild cabbage</name>
    <dbReference type="NCBI Taxonomy" id="3712"/>
    <lineage>
        <taxon>Eukaryota</taxon>
        <taxon>Viridiplantae</taxon>
        <taxon>Streptophyta</taxon>
        <taxon>Embryophyta</taxon>
        <taxon>Tracheophyta</taxon>
        <taxon>Spermatophyta</taxon>
        <taxon>Magnoliopsida</taxon>
        <taxon>eudicotyledons</taxon>
        <taxon>Gunneridae</taxon>
        <taxon>Pentapetalae</taxon>
        <taxon>rosids</taxon>
        <taxon>malvids</taxon>
        <taxon>Brassicales</taxon>
        <taxon>Brassicaceae</taxon>
        <taxon>Brassiceae</taxon>
        <taxon>Brassica</taxon>
    </lineage>
</organism>
<dbReference type="FunFam" id="3.60.20.10:FF:000034">
    <property type="entry name" value="Proteasome subunit beta"/>
    <property type="match status" value="1"/>
</dbReference>
<dbReference type="InterPro" id="IPR016050">
    <property type="entry name" value="Proteasome_bsu_CS"/>
</dbReference>
<feature type="compositionally biased region" description="Polar residues" evidence="14">
    <location>
        <begin position="110"/>
        <end position="125"/>
    </location>
</feature>
<keyword evidence="15" id="KW-1133">Transmembrane helix</keyword>
<comment type="function">
    <text evidence="2">The proteasome is a multicatalytic proteinase complex which is characterized by its ability to cleave peptides with Arg, Phe, Tyr, Leu, and Glu adjacent to the leaving group at neutral or slightly basic pH. The proteasome has an ATP-dependent proteolytic activity.</text>
</comment>
<keyword evidence="12" id="KW-0539">Nucleus</keyword>
<proteinExistence type="predicted"/>
<protein>
    <recommendedName>
        <fullName evidence="5">proteasome endopeptidase complex</fullName>
        <ecNumber evidence="5">3.4.25.1</ecNumber>
    </recommendedName>
</protein>
<sequence length="573" mass="63011">MSHHHYETNPHFVQFSQDHHPGGPSSSWTAPDHHQDPRTHPVAPTGPKIKTRGRHQTEPPEPIHEPPSSRPLPLRPEEPLPPRSGRPLLLSPEDQQRPPHHGGYKPEPSTWWTAQTRPASHQPGSKRTEPMKLSATVCCAILLIILILSGLILLLVHLSNRPNSPYFDISAATLNTANLDMGYSLNGDLAVVVNFTNPSKKSNVDFSYVMFELFFYNTLIATEHIEPFIVPKGMSMFTSFHLVSSQVPIEMTQSQELQLQLGNGPVLLNLRGTFHARSDLGSFMRYSYWLHTRCSISLNSPPSGGFETSMPTIGFGSSNDMLDGFSTVPSFDLPRTTDFDGFQKEAVQMVKPARGTTTLAFIFKEGVMVAADSRASMGGYISSQSVKKIIEINPYMLGTMAGGAADCQFWHRNLGIKCRLHELANKRRISVSGASKLLANMLYSYRGMGLSVGTMIAGWDETGPGLYYVDNEGGRLKGDRFSVGSGSPYAYGVLDSGYKFDMSVEEASELARRSIYHATFRDGASGGVASAVYHVGPNGWKKLSGDDVGELHYHYYPVPPAIAEQVMEEAAAE</sequence>
<dbReference type="CDD" id="cd03761">
    <property type="entry name" value="proteasome_beta_type_5"/>
    <property type="match status" value="1"/>
</dbReference>
<reference evidence="16" key="1">
    <citation type="submission" date="2018-11" db="EMBL/GenBank/DDBJ databases">
        <authorList>
            <consortium name="Genoscope - CEA"/>
            <person name="William W."/>
        </authorList>
    </citation>
    <scope>NUCLEOTIDE SEQUENCE</scope>
</reference>
<evidence type="ECO:0000256" key="1">
    <source>
        <dbReference type="ARBA" id="ARBA00001198"/>
    </source>
</evidence>
<evidence type="ECO:0000256" key="6">
    <source>
        <dbReference type="ARBA" id="ARBA00022490"/>
    </source>
</evidence>
<evidence type="ECO:0000256" key="3">
    <source>
        <dbReference type="ARBA" id="ARBA00004123"/>
    </source>
</evidence>
<evidence type="ECO:0000256" key="10">
    <source>
        <dbReference type="ARBA" id="ARBA00022942"/>
    </source>
</evidence>
<dbReference type="Pfam" id="PF00227">
    <property type="entry name" value="Proteasome"/>
    <property type="match status" value="1"/>
</dbReference>
<keyword evidence="7" id="KW-0645">Protease</keyword>
<dbReference type="PANTHER" id="PTHR32194">
    <property type="entry name" value="METALLOPROTEASE TLDD"/>
    <property type="match status" value="1"/>
</dbReference>
<dbReference type="AlphaFoldDB" id="A0A3P6EXJ4"/>
<keyword evidence="15" id="KW-0812">Transmembrane</keyword>
<dbReference type="EMBL" id="LR031877">
    <property type="protein sequence ID" value="VDD42226.1"/>
    <property type="molecule type" value="Genomic_DNA"/>
</dbReference>
<evidence type="ECO:0000256" key="12">
    <source>
        <dbReference type="ARBA" id="ARBA00023242"/>
    </source>
</evidence>
<dbReference type="InterPro" id="IPR023333">
    <property type="entry name" value="Proteasome_suB-type"/>
</dbReference>
<keyword evidence="6" id="KW-0963">Cytoplasm</keyword>
<keyword evidence="9" id="KW-0378">Hydrolase</keyword>
<dbReference type="InterPro" id="IPR001353">
    <property type="entry name" value="Proteasome_sua/b"/>
</dbReference>
<feature type="active site" description="Nucleophile" evidence="13">
    <location>
        <position position="356"/>
    </location>
</feature>
<dbReference type="GO" id="GO:0005737">
    <property type="term" value="C:cytoplasm"/>
    <property type="evidence" value="ECO:0007669"/>
    <property type="project" value="TreeGrafter"/>
</dbReference>
<evidence type="ECO:0000256" key="11">
    <source>
        <dbReference type="ARBA" id="ARBA00023145"/>
    </source>
</evidence>
<evidence type="ECO:0000256" key="4">
    <source>
        <dbReference type="ARBA" id="ARBA00011517"/>
    </source>
</evidence>
<feature type="compositionally biased region" description="Basic and acidic residues" evidence="14">
    <location>
        <begin position="55"/>
        <end position="64"/>
    </location>
</feature>
<dbReference type="EC" id="3.4.25.1" evidence="5"/>
<dbReference type="PROSITE" id="PS51476">
    <property type="entry name" value="PROTEASOME_BETA_2"/>
    <property type="match status" value="1"/>
</dbReference>
<dbReference type="GO" id="GO:0004298">
    <property type="term" value="F:threonine-type endopeptidase activity"/>
    <property type="evidence" value="ECO:0007669"/>
    <property type="project" value="UniProtKB-KW"/>
</dbReference>
<evidence type="ECO:0000256" key="8">
    <source>
        <dbReference type="ARBA" id="ARBA00022698"/>
    </source>
</evidence>
<evidence type="ECO:0000256" key="13">
    <source>
        <dbReference type="PIRSR" id="PIRSR600243-1"/>
    </source>
</evidence>
<feature type="region of interest" description="Disordered" evidence="14">
    <location>
        <begin position="1"/>
        <end position="129"/>
    </location>
</feature>
<dbReference type="PROSITE" id="PS00854">
    <property type="entry name" value="PROTEASOME_BETA_1"/>
    <property type="match status" value="1"/>
</dbReference>
<evidence type="ECO:0000256" key="5">
    <source>
        <dbReference type="ARBA" id="ARBA00012039"/>
    </source>
</evidence>
<evidence type="ECO:0000256" key="15">
    <source>
        <dbReference type="SAM" id="Phobius"/>
    </source>
</evidence>
<gene>
    <name evidence="16" type="ORF">BOLC5T29773H</name>
</gene>
<dbReference type="SUPFAM" id="SSF56235">
    <property type="entry name" value="N-terminal nucleophile aminohydrolases (Ntn hydrolases)"/>
    <property type="match status" value="1"/>
</dbReference>
<keyword evidence="10" id="KW-0647">Proteasome</keyword>
<dbReference type="Gene3D" id="3.60.20.10">
    <property type="entry name" value="Glutamine Phosphoribosylpyrophosphate, subunit 1, domain 1"/>
    <property type="match status" value="1"/>
</dbReference>
<dbReference type="PANTHER" id="PTHR32194:SF3">
    <property type="entry name" value="PROTEASOME SUBUNIT BETA"/>
    <property type="match status" value="1"/>
</dbReference>
<keyword evidence="11" id="KW-0865">Zymogen</keyword>
<evidence type="ECO:0000256" key="7">
    <source>
        <dbReference type="ARBA" id="ARBA00022670"/>
    </source>
</evidence>
<dbReference type="GO" id="GO:0051603">
    <property type="term" value="P:proteolysis involved in protein catabolic process"/>
    <property type="evidence" value="ECO:0007669"/>
    <property type="project" value="InterPro"/>
</dbReference>
<dbReference type="GO" id="GO:0005634">
    <property type="term" value="C:nucleus"/>
    <property type="evidence" value="ECO:0007669"/>
    <property type="project" value="UniProtKB-SubCell"/>
</dbReference>
<evidence type="ECO:0000256" key="14">
    <source>
        <dbReference type="SAM" id="MobiDB-lite"/>
    </source>
</evidence>
<evidence type="ECO:0000313" key="16">
    <source>
        <dbReference type="EMBL" id="VDD42226.1"/>
    </source>
</evidence>